<reference evidence="1 2" key="1">
    <citation type="submission" date="2020-10" db="EMBL/GenBank/DDBJ databases">
        <title>Pygocentrus nattereri (red-bellied piranha) genome, fPygNat1, primary haplotype.</title>
        <authorList>
            <person name="Myers G."/>
            <person name="Meyer A."/>
            <person name="Karagic N."/>
            <person name="Pippel M."/>
            <person name="Winkler S."/>
            <person name="Tracey A."/>
            <person name="Wood J."/>
            <person name="Formenti G."/>
            <person name="Howe K."/>
            <person name="Fedrigo O."/>
            <person name="Jarvis E.D."/>
        </authorList>
    </citation>
    <scope>NUCLEOTIDE SEQUENCE [LARGE SCALE GENOMIC DNA]</scope>
</reference>
<dbReference type="AlphaFoldDB" id="A0AAR2JH16"/>
<sequence>MTVQEITQLQQPGTSSSLATAGLNADFFSFQVKKSQKWSCKMCGEKQLRSNCVSKVSAL</sequence>
<accession>A0AAR2JH16</accession>
<keyword evidence="2" id="KW-1185">Reference proteome</keyword>
<evidence type="ECO:0000313" key="2">
    <source>
        <dbReference type="Proteomes" id="UP001501920"/>
    </source>
</evidence>
<dbReference type="Ensembl" id="ENSPNAT00000056092.1">
    <property type="protein sequence ID" value="ENSPNAP00000049489.1"/>
    <property type="gene ID" value="ENSPNAG00000036910.1"/>
</dbReference>
<protein>
    <submittedName>
        <fullName evidence="1">Uncharacterized protein</fullName>
    </submittedName>
</protein>
<dbReference type="Proteomes" id="UP001501920">
    <property type="component" value="Chromosome 8"/>
</dbReference>
<organism evidence="1 2">
    <name type="scientific">Pygocentrus nattereri</name>
    <name type="common">Red-bellied piranha</name>
    <dbReference type="NCBI Taxonomy" id="42514"/>
    <lineage>
        <taxon>Eukaryota</taxon>
        <taxon>Metazoa</taxon>
        <taxon>Chordata</taxon>
        <taxon>Craniata</taxon>
        <taxon>Vertebrata</taxon>
        <taxon>Euteleostomi</taxon>
        <taxon>Actinopterygii</taxon>
        <taxon>Neopterygii</taxon>
        <taxon>Teleostei</taxon>
        <taxon>Ostariophysi</taxon>
        <taxon>Characiformes</taxon>
        <taxon>Characoidei</taxon>
        <taxon>Pygocentrus</taxon>
    </lineage>
</organism>
<reference evidence="1" key="2">
    <citation type="submission" date="2025-08" db="UniProtKB">
        <authorList>
            <consortium name="Ensembl"/>
        </authorList>
    </citation>
    <scope>IDENTIFICATION</scope>
</reference>
<reference evidence="1" key="3">
    <citation type="submission" date="2025-09" db="UniProtKB">
        <authorList>
            <consortium name="Ensembl"/>
        </authorList>
    </citation>
    <scope>IDENTIFICATION</scope>
</reference>
<evidence type="ECO:0000313" key="1">
    <source>
        <dbReference type="Ensembl" id="ENSPNAP00000049489.1"/>
    </source>
</evidence>
<name>A0AAR2JH16_PYGNA</name>
<proteinExistence type="predicted"/>